<feature type="compositionally biased region" description="Low complexity" evidence="1">
    <location>
        <begin position="59"/>
        <end position="79"/>
    </location>
</feature>
<evidence type="ECO:0000313" key="3">
    <source>
        <dbReference type="Proteomes" id="UP001607302"/>
    </source>
</evidence>
<gene>
    <name evidence="2" type="ORF">V1478_010728</name>
</gene>
<reference evidence="2 3" key="1">
    <citation type="journal article" date="2024" name="Ann. Entomol. Soc. Am.">
        <title>Genomic analyses of the southern and eastern yellowjacket wasps (Hymenoptera: Vespidae) reveal evolutionary signatures of social life.</title>
        <authorList>
            <person name="Catto M.A."/>
            <person name="Caine P.B."/>
            <person name="Orr S.E."/>
            <person name="Hunt B.G."/>
            <person name="Goodisman M.A.D."/>
        </authorList>
    </citation>
    <scope>NUCLEOTIDE SEQUENCE [LARGE SCALE GENOMIC DNA]</scope>
    <source>
        <strain evidence="2">233</strain>
        <tissue evidence="2">Head and thorax</tissue>
    </source>
</reference>
<keyword evidence="3" id="KW-1185">Reference proteome</keyword>
<feature type="compositionally biased region" description="Basic and acidic residues" evidence="1">
    <location>
        <begin position="119"/>
        <end position="129"/>
    </location>
</feature>
<evidence type="ECO:0000256" key="1">
    <source>
        <dbReference type="SAM" id="MobiDB-lite"/>
    </source>
</evidence>
<evidence type="ECO:0000313" key="2">
    <source>
        <dbReference type="EMBL" id="KAL2720462.1"/>
    </source>
</evidence>
<feature type="region of interest" description="Disordered" evidence="1">
    <location>
        <begin position="1"/>
        <end position="160"/>
    </location>
</feature>
<name>A0ABD2AIK2_VESSQ</name>
<accession>A0ABD2AIK2</accession>
<dbReference type="Proteomes" id="UP001607302">
    <property type="component" value="Unassembled WGS sequence"/>
</dbReference>
<feature type="compositionally biased region" description="Basic residues" evidence="1">
    <location>
        <begin position="130"/>
        <end position="139"/>
    </location>
</feature>
<dbReference type="EMBL" id="JAUDFV010000147">
    <property type="protein sequence ID" value="KAL2720462.1"/>
    <property type="molecule type" value="Genomic_DNA"/>
</dbReference>
<proteinExistence type="predicted"/>
<feature type="compositionally biased region" description="Acidic residues" evidence="1">
    <location>
        <begin position="144"/>
        <end position="159"/>
    </location>
</feature>
<organism evidence="2 3">
    <name type="scientific">Vespula squamosa</name>
    <name type="common">Southern yellow jacket</name>
    <name type="synonym">Wasp</name>
    <dbReference type="NCBI Taxonomy" id="30214"/>
    <lineage>
        <taxon>Eukaryota</taxon>
        <taxon>Metazoa</taxon>
        <taxon>Ecdysozoa</taxon>
        <taxon>Arthropoda</taxon>
        <taxon>Hexapoda</taxon>
        <taxon>Insecta</taxon>
        <taxon>Pterygota</taxon>
        <taxon>Neoptera</taxon>
        <taxon>Endopterygota</taxon>
        <taxon>Hymenoptera</taxon>
        <taxon>Apocrita</taxon>
        <taxon>Aculeata</taxon>
        <taxon>Vespoidea</taxon>
        <taxon>Vespidae</taxon>
        <taxon>Vespinae</taxon>
        <taxon>Vespula</taxon>
    </lineage>
</organism>
<protein>
    <submittedName>
        <fullName evidence="2">Uncharacterized protein</fullName>
    </submittedName>
</protein>
<feature type="compositionally biased region" description="Low complexity" evidence="1">
    <location>
        <begin position="18"/>
        <end position="49"/>
    </location>
</feature>
<sequence>MLFTEAGRCSPSSVGRLASGSQASKQVSKASKQSKQAEQASKQASRQASRPAGKQASKQVGRQAGKQAGRQAGRQAGEASSFESRVGESVADDSSGRQVREDKIDKGKEVYPQGWSGKDIVDKRCEAKGRKGRRIRSRTLKKEEEEEEERQKTEEEDLEKEVLEEMMKKRLVLPTIAPKTIDSKKSSQVDRLNA</sequence>
<comment type="caution">
    <text evidence="2">The sequence shown here is derived from an EMBL/GenBank/DDBJ whole genome shotgun (WGS) entry which is preliminary data.</text>
</comment>
<feature type="compositionally biased region" description="Basic and acidic residues" evidence="1">
    <location>
        <begin position="94"/>
        <end position="109"/>
    </location>
</feature>
<dbReference type="AlphaFoldDB" id="A0ABD2AIK2"/>